<evidence type="ECO:0000313" key="2">
    <source>
        <dbReference type="EMBL" id="KAF2743315.1"/>
    </source>
</evidence>
<feature type="compositionally biased region" description="Polar residues" evidence="1">
    <location>
        <begin position="1462"/>
        <end position="1473"/>
    </location>
</feature>
<feature type="region of interest" description="Disordered" evidence="1">
    <location>
        <begin position="887"/>
        <end position="906"/>
    </location>
</feature>
<evidence type="ECO:0000256" key="1">
    <source>
        <dbReference type="SAM" id="MobiDB-lite"/>
    </source>
</evidence>
<feature type="region of interest" description="Disordered" evidence="1">
    <location>
        <begin position="982"/>
        <end position="1104"/>
    </location>
</feature>
<feature type="compositionally biased region" description="Polar residues" evidence="1">
    <location>
        <begin position="90"/>
        <end position="107"/>
    </location>
</feature>
<feature type="compositionally biased region" description="Low complexity" evidence="1">
    <location>
        <begin position="735"/>
        <end position="746"/>
    </location>
</feature>
<dbReference type="OrthoDB" id="5423926at2759"/>
<name>A0A6A6UYR8_9PLEO</name>
<feature type="region of interest" description="Disordered" evidence="1">
    <location>
        <begin position="795"/>
        <end position="861"/>
    </location>
</feature>
<feature type="compositionally biased region" description="Low complexity" evidence="1">
    <location>
        <begin position="684"/>
        <end position="695"/>
    </location>
</feature>
<keyword evidence="3" id="KW-1185">Reference proteome</keyword>
<feature type="region of interest" description="Disordered" evidence="1">
    <location>
        <begin position="48"/>
        <end position="129"/>
    </location>
</feature>
<feature type="compositionally biased region" description="Basic and acidic residues" evidence="1">
    <location>
        <begin position="712"/>
        <end position="721"/>
    </location>
</feature>
<feature type="compositionally biased region" description="Basic and acidic residues" evidence="1">
    <location>
        <begin position="411"/>
        <end position="423"/>
    </location>
</feature>
<feature type="region of interest" description="Disordered" evidence="1">
    <location>
        <begin position="322"/>
        <end position="776"/>
    </location>
</feature>
<feature type="compositionally biased region" description="Basic and acidic residues" evidence="1">
    <location>
        <begin position="669"/>
        <end position="681"/>
    </location>
</feature>
<feature type="compositionally biased region" description="Basic and acidic residues" evidence="1">
    <location>
        <begin position="800"/>
        <end position="821"/>
    </location>
</feature>
<feature type="compositionally biased region" description="Polar residues" evidence="1">
    <location>
        <begin position="1365"/>
        <end position="1375"/>
    </location>
</feature>
<accession>A0A6A6UYR8</accession>
<feature type="compositionally biased region" description="Low complexity" evidence="1">
    <location>
        <begin position="560"/>
        <end position="580"/>
    </location>
</feature>
<organism evidence="2 3">
    <name type="scientific">Sporormia fimetaria CBS 119925</name>
    <dbReference type="NCBI Taxonomy" id="1340428"/>
    <lineage>
        <taxon>Eukaryota</taxon>
        <taxon>Fungi</taxon>
        <taxon>Dikarya</taxon>
        <taxon>Ascomycota</taxon>
        <taxon>Pezizomycotina</taxon>
        <taxon>Dothideomycetes</taxon>
        <taxon>Pleosporomycetidae</taxon>
        <taxon>Pleosporales</taxon>
        <taxon>Sporormiaceae</taxon>
        <taxon>Sporormia</taxon>
    </lineage>
</organism>
<feature type="compositionally biased region" description="Polar residues" evidence="1">
    <location>
        <begin position="195"/>
        <end position="214"/>
    </location>
</feature>
<feature type="compositionally biased region" description="Basic and acidic residues" evidence="1">
    <location>
        <begin position="476"/>
        <end position="487"/>
    </location>
</feature>
<gene>
    <name evidence="2" type="ORF">M011DRAFT_461748</name>
</gene>
<feature type="compositionally biased region" description="Acidic residues" evidence="1">
    <location>
        <begin position="1344"/>
        <end position="1358"/>
    </location>
</feature>
<dbReference type="Proteomes" id="UP000799440">
    <property type="component" value="Unassembled WGS sequence"/>
</dbReference>
<feature type="compositionally biased region" description="Polar residues" evidence="1">
    <location>
        <begin position="983"/>
        <end position="998"/>
    </location>
</feature>
<dbReference type="EMBL" id="MU006598">
    <property type="protein sequence ID" value="KAF2743315.1"/>
    <property type="molecule type" value="Genomic_DNA"/>
</dbReference>
<feature type="region of interest" description="Disordered" evidence="1">
    <location>
        <begin position="261"/>
        <end position="305"/>
    </location>
</feature>
<evidence type="ECO:0000313" key="3">
    <source>
        <dbReference type="Proteomes" id="UP000799440"/>
    </source>
</evidence>
<reference evidence="2" key="1">
    <citation type="journal article" date="2020" name="Stud. Mycol.">
        <title>101 Dothideomycetes genomes: a test case for predicting lifestyles and emergence of pathogens.</title>
        <authorList>
            <person name="Haridas S."/>
            <person name="Albert R."/>
            <person name="Binder M."/>
            <person name="Bloem J."/>
            <person name="Labutti K."/>
            <person name="Salamov A."/>
            <person name="Andreopoulos B."/>
            <person name="Baker S."/>
            <person name="Barry K."/>
            <person name="Bills G."/>
            <person name="Bluhm B."/>
            <person name="Cannon C."/>
            <person name="Castanera R."/>
            <person name="Culley D."/>
            <person name="Daum C."/>
            <person name="Ezra D."/>
            <person name="Gonzalez J."/>
            <person name="Henrissat B."/>
            <person name="Kuo A."/>
            <person name="Liang C."/>
            <person name="Lipzen A."/>
            <person name="Lutzoni F."/>
            <person name="Magnuson J."/>
            <person name="Mondo S."/>
            <person name="Nolan M."/>
            <person name="Ohm R."/>
            <person name="Pangilinan J."/>
            <person name="Park H.-J."/>
            <person name="Ramirez L."/>
            <person name="Alfaro M."/>
            <person name="Sun H."/>
            <person name="Tritt A."/>
            <person name="Yoshinaga Y."/>
            <person name="Zwiers L.-H."/>
            <person name="Turgeon B."/>
            <person name="Goodwin S."/>
            <person name="Spatafora J."/>
            <person name="Crous P."/>
            <person name="Grigoriev I."/>
        </authorList>
    </citation>
    <scope>NUCLEOTIDE SEQUENCE</scope>
    <source>
        <strain evidence="2">CBS 119925</strain>
    </source>
</reference>
<feature type="region of interest" description="Disordered" evidence="1">
    <location>
        <begin position="1127"/>
        <end position="1529"/>
    </location>
</feature>
<proteinExistence type="predicted"/>
<feature type="compositionally biased region" description="Polar residues" evidence="1">
    <location>
        <begin position="488"/>
        <end position="500"/>
    </location>
</feature>
<protein>
    <submittedName>
        <fullName evidence="2">Uncharacterized protein</fullName>
    </submittedName>
</protein>
<feature type="compositionally biased region" description="Low complexity" evidence="1">
    <location>
        <begin position="1222"/>
        <end position="1233"/>
    </location>
</feature>
<feature type="compositionally biased region" description="Polar residues" evidence="1">
    <location>
        <begin position="1256"/>
        <end position="1268"/>
    </location>
</feature>
<sequence>MFKRRRAQSTPAPNHPPSSSASLAATKAFLQNAEANVELSNAAAAAALRTHPSGPTAVGETVTKRMVRKSSLSSHGSGSLQGLQAPALRRQTSSGSMTERSFRSPSPTRRHSPVVGQPTDVPPVPAVPKHVPTVSVAQRRASSLEPAFRGASSPRRVSGRGMSVDAVARIPATNPRIGGLSQVPEYGEDARPRSVNFSRPMSPSDTSSQTQTKRTGWFAAPVHNSDQGFREGPPQRPKTSSGNIEYDARDAFQTVQNASVGPVRKTRVSRGVEGARLASGSMGSRPTGTGVPIDPKSPDAVYDPSTRTFIRKRDAMAIFRELQAEEEPSPGPGYHYISPAYEENIPQRRLSQRAPATHHVQTRTPTSNQHRVSSLPHVSSQQDQPYRATPDRQPPPERYDDASEQYQEPQTQHRDTIVHEHDYAPSPCQLPSGGNKPRSQSTAKEGGLLLTRLSSEDLAGSDIRPALQSTLQHVPAAERERTEHEPSQPKSPVYATNQDSPFPRIGSPAHASVGEMAGRGRGGIRSDRGASLSPPRTAHFAAGTLELPNGVLHHPPPRSVSPAKSALKSSPSQSRRNSSPLANNGRVLSRGNMSEISDAVSEDSVGKRKKTVRVSFDEAPVIAGTSAYAGDETPPGLAKSHWSSTHDEEDLENIMRPRPALPSFGSVRNRRDADRDHEKVSETVSSSMANSMASVRDPIEASSDHALASIIAHDHARKQTDSQEPLPPEVTSVEGSGYYSDSGSSDTAHYEEVTPTKSQDAELPSEPSALDPKTLSMPAEVNISPAEVPVIAIQPATPKLSDKTEFLPEPKEDPVIEDTKPEPTPVITEAKPEPFIKLPGGWEDDDEAPDNVAQKPNYTESVPVQTAVPSVLTDSVQPAASAHITFAEPNVPDRAQTSEATDDDDSIYSDAYEELTDSENGGFASIDDVLESSFTRPQPGLMHSKFAGKGVDTKKFDTREGATQAPSIAPTKVDAVMPEITSPIPTRTTHPADSQTVSVPAREAKPTAQKKHAPEISKPTTTIRAKEPISRAQGAASSGKPSAQPRKSALKKTTAVAVAQPVTSQEPQLRKTMRGSPGPQTAGSPATGPMRTTMRATSEPRPANAYKMTASIRLEGSTNAAGKALGLAASRHSMPPEQHNAPRGALQKRNIPSAAPKHRPQSAVGVLSTAPVPKYDSDSDASASSFQKERKRKRAARGVSEGRYSMRRSMRNDATPTMRSGPSVRPMSPVSASSPPPPSFRRSMRPTSPISEPSAPKSSKFSIRSLSPTGRLLGKQPKSKAAAPTNPRKSALDNRFDDSSDDEDYASRPRRFQSRFADSDSDDDYQLPPDLAPVRGIPKRPGDDDRDSTDLEDEQSEDEEKKSTAASKNGPSGLSKSKHAPASPTTEKKPKAKRGFFGLGKKKEAPASPSQPTPTPQSTDIPLPPTHRDRSPNHPLTPIAEADDKTLEANPPTPRSPKLQRRNTPQWSRSASDSWPLPTPPPIGDDARPATADGLLDRTDSHAPSHAPTARTAIDPKSGKEVVVGRTGKKKRFQGLRRVFGLND</sequence>
<feature type="compositionally biased region" description="Low complexity" evidence="1">
    <location>
        <begin position="70"/>
        <end position="84"/>
    </location>
</feature>
<feature type="compositionally biased region" description="Polar residues" evidence="1">
    <location>
        <begin position="362"/>
        <end position="384"/>
    </location>
</feature>
<feature type="region of interest" description="Disordered" evidence="1">
    <location>
        <begin position="1"/>
        <end position="23"/>
    </location>
</feature>
<feature type="region of interest" description="Disordered" evidence="1">
    <location>
        <begin position="175"/>
        <end position="242"/>
    </location>
</feature>